<gene>
    <name evidence="2" type="ORF">C0Q70_10393</name>
</gene>
<evidence type="ECO:0000313" key="2">
    <source>
        <dbReference type="EMBL" id="PVD31115.1"/>
    </source>
</evidence>
<protein>
    <submittedName>
        <fullName evidence="2">Uncharacterized protein</fullName>
    </submittedName>
</protein>
<dbReference type="EMBL" id="PZQS01000005">
    <property type="protein sequence ID" value="PVD31115.1"/>
    <property type="molecule type" value="Genomic_DNA"/>
</dbReference>
<reference evidence="2 3" key="1">
    <citation type="submission" date="2018-04" db="EMBL/GenBank/DDBJ databases">
        <title>The genome of golden apple snail Pomacea canaliculata provides insight into stress tolerance and invasive adaptation.</title>
        <authorList>
            <person name="Liu C."/>
            <person name="Liu B."/>
            <person name="Ren Y."/>
            <person name="Zhang Y."/>
            <person name="Wang H."/>
            <person name="Li S."/>
            <person name="Jiang F."/>
            <person name="Yin L."/>
            <person name="Zhang G."/>
            <person name="Qian W."/>
            <person name="Fan W."/>
        </authorList>
    </citation>
    <scope>NUCLEOTIDE SEQUENCE [LARGE SCALE GENOMIC DNA]</scope>
    <source>
        <strain evidence="2">SZHN2017</strain>
        <tissue evidence="2">Muscle</tissue>
    </source>
</reference>
<feature type="region of interest" description="Disordered" evidence="1">
    <location>
        <begin position="59"/>
        <end position="109"/>
    </location>
</feature>
<accession>A0A2T7PCG8</accession>
<name>A0A2T7PCG8_POMCA</name>
<dbReference type="AlphaFoldDB" id="A0A2T7PCG8"/>
<evidence type="ECO:0000313" key="3">
    <source>
        <dbReference type="Proteomes" id="UP000245119"/>
    </source>
</evidence>
<proteinExistence type="predicted"/>
<sequence length="150" mass="16139">MGRQFRCDDDEIQFTASSSPRALYIVEEESSQRPITVYPPAREPGSHLPFEMELLAQVGAAAAQSDGPPSPIPPDGGCQEQCSRQRQSAREVTPGSKEETNRPLSSLPPRCRLAWYGAGSCGSGTGNRLLSATGRSFSNSPGSRLLTIWS</sequence>
<evidence type="ECO:0000256" key="1">
    <source>
        <dbReference type="SAM" id="MobiDB-lite"/>
    </source>
</evidence>
<organism evidence="2 3">
    <name type="scientific">Pomacea canaliculata</name>
    <name type="common">Golden apple snail</name>
    <dbReference type="NCBI Taxonomy" id="400727"/>
    <lineage>
        <taxon>Eukaryota</taxon>
        <taxon>Metazoa</taxon>
        <taxon>Spiralia</taxon>
        <taxon>Lophotrochozoa</taxon>
        <taxon>Mollusca</taxon>
        <taxon>Gastropoda</taxon>
        <taxon>Caenogastropoda</taxon>
        <taxon>Architaenioglossa</taxon>
        <taxon>Ampullarioidea</taxon>
        <taxon>Ampullariidae</taxon>
        <taxon>Pomacea</taxon>
    </lineage>
</organism>
<dbReference type="Proteomes" id="UP000245119">
    <property type="component" value="Linkage Group LG5"/>
</dbReference>
<comment type="caution">
    <text evidence="2">The sequence shown here is derived from an EMBL/GenBank/DDBJ whole genome shotgun (WGS) entry which is preliminary data.</text>
</comment>
<keyword evidence="3" id="KW-1185">Reference proteome</keyword>